<evidence type="ECO:0000259" key="14">
    <source>
        <dbReference type="Pfam" id="PF01433"/>
    </source>
</evidence>
<feature type="domain" description="Peptidase M1 membrane alanine aminopeptidase" evidence="14">
    <location>
        <begin position="286"/>
        <end position="467"/>
    </location>
</feature>
<evidence type="ECO:0000256" key="8">
    <source>
        <dbReference type="ARBA" id="ARBA00022801"/>
    </source>
</evidence>
<dbReference type="Pfam" id="PF01433">
    <property type="entry name" value="Peptidase_M1"/>
    <property type="match status" value="1"/>
</dbReference>
<keyword evidence="8" id="KW-0378">Hydrolase</keyword>
<dbReference type="Pfam" id="PF17900">
    <property type="entry name" value="Peptidase_M1_N"/>
    <property type="match status" value="1"/>
</dbReference>
<evidence type="ECO:0000256" key="7">
    <source>
        <dbReference type="ARBA" id="ARBA00022723"/>
    </source>
</evidence>
<organism evidence="16 17">
    <name type="scientific">Pseudonocardia eucalypti</name>
    <dbReference type="NCBI Taxonomy" id="648755"/>
    <lineage>
        <taxon>Bacteria</taxon>
        <taxon>Bacillati</taxon>
        <taxon>Actinomycetota</taxon>
        <taxon>Actinomycetes</taxon>
        <taxon>Pseudonocardiales</taxon>
        <taxon>Pseudonocardiaceae</taxon>
        <taxon>Pseudonocardia</taxon>
    </lineage>
</organism>
<reference evidence="17" key="1">
    <citation type="journal article" date="2019" name="Int. J. Syst. Evol. Microbiol.">
        <title>The Global Catalogue of Microorganisms (GCM) 10K type strain sequencing project: providing services to taxonomists for standard genome sequencing and annotation.</title>
        <authorList>
            <consortium name="The Broad Institute Genomics Platform"/>
            <consortium name="The Broad Institute Genome Sequencing Center for Infectious Disease"/>
            <person name="Wu L."/>
            <person name="Ma J."/>
        </authorList>
    </citation>
    <scope>NUCLEOTIDE SEQUENCE [LARGE SCALE GENOMIC DNA]</scope>
    <source>
        <strain evidence="17">JCM 18303</strain>
    </source>
</reference>
<dbReference type="SUPFAM" id="SSF55486">
    <property type="entry name" value="Metalloproteases ('zincins'), catalytic domain"/>
    <property type="match status" value="1"/>
</dbReference>
<comment type="catalytic activity">
    <reaction evidence="1">
        <text>Release of an N-terminal amino acid, Xaa-|-Yaa- from a peptide, amide or arylamide. Xaa is preferably Ala, but may be most amino acids including Pro (slow action). When a terminal hydrophobic residue is followed by a prolyl residue, the two may be released as an intact Xaa-Pro dipeptide.</text>
        <dbReference type="EC" id="3.4.11.2"/>
    </reaction>
</comment>
<protein>
    <recommendedName>
        <fullName evidence="5">Aminopeptidase N</fullName>
        <ecNumber evidence="4">3.4.11.2</ecNumber>
    </recommendedName>
    <alternativeName>
        <fullName evidence="11">Alanine aminopeptidase</fullName>
    </alternativeName>
    <alternativeName>
        <fullName evidence="12">Lysyl aminopeptidase</fullName>
    </alternativeName>
</protein>
<evidence type="ECO:0000256" key="3">
    <source>
        <dbReference type="ARBA" id="ARBA00010136"/>
    </source>
</evidence>
<dbReference type="Gene3D" id="1.10.390.10">
    <property type="entry name" value="Neutral Protease Domain 2"/>
    <property type="match status" value="1"/>
</dbReference>
<dbReference type="PRINTS" id="PR00756">
    <property type="entry name" value="ALADIPTASE"/>
</dbReference>
<dbReference type="InterPro" id="IPR050344">
    <property type="entry name" value="Peptidase_M1_aminopeptidases"/>
</dbReference>
<gene>
    <name evidence="16" type="ORF">GCM10023321_69200</name>
</gene>
<dbReference type="RefSeq" id="WP_185063748.1">
    <property type="nucleotide sequence ID" value="NZ_BAABJP010000045.1"/>
</dbReference>
<evidence type="ECO:0000256" key="10">
    <source>
        <dbReference type="ARBA" id="ARBA00023049"/>
    </source>
</evidence>
<evidence type="ECO:0000313" key="16">
    <source>
        <dbReference type="EMBL" id="GAA5171098.1"/>
    </source>
</evidence>
<keyword evidence="17" id="KW-1185">Reference proteome</keyword>
<comment type="similarity">
    <text evidence="3">Belongs to the peptidase M1 family.</text>
</comment>
<evidence type="ECO:0000256" key="6">
    <source>
        <dbReference type="ARBA" id="ARBA00022670"/>
    </source>
</evidence>
<name>A0ABP9R3M5_9PSEU</name>
<dbReference type="Proteomes" id="UP001428817">
    <property type="component" value="Unassembled WGS sequence"/>
</dbReference>
<dbReference type="EC" id="3.4.11.2" evidence="4"/>
<keyword evidence="7" id="KW-0479">Metal-binding</keyword>
<dbReference type="InterPro" id="IPR042097">
    <property type="entry name" value="Aminopeptidase_N-like_N_sf"/>
</dbReference>
<evidence type="ECO:0000256" key="4">
    <source>
        <dbReference type="ARBA" id="ARBA00012564"/>
    </source>
</evidence>
<evidence type="ECO:0000256" key="11">
    <source>
        <dbReference type="ARBA" id="ARBA00029811"/>
    </source>
</evidence>
<comment type="caution">
    <text evidence="16">The sequence shown here is derived from an EMBL/GenBank/DDBJ whole genome shotgun (WGS) entry which is preliminary data.</text>
</comment>
<dbReference type="InterPro" id="IPR014782">
    <property type="entry name" value="Peptidase_M1_dom"/>
</dbReference>
<comment type="cofactor">
    <cofactor evidence="2">
        <name>Zn(2+)</name>
        <dbReference type="ChEBI" id="CHEBI:29105"/>
    </cofactor>
</comment>
<dbReference type="InterPro" id="IPR027268">
    <property type="entry name" value="Peptidase_M4/M1_CTD_sf"/>
</dbReference>
<dbReference type="PANTHER" id="PTHR11533">
    <property type="entry name" value="PROTEASE M1 ZINC METALLOPROTEASE"/>
    <property type="match status" value="1"/>
</dbReference>
<dbReference type="CDD" id="cd09603">
    <property type="entry name" value="M1_APN_like"/>
    <property type="match status" value="1"/>
</dbReference>
<evidence type="ECO:0000256" key="2">
    <source>
        <dbReference type="ARBA" id="ARBA00001947"/>
    </source>
</evidence>
<evidence type="ECO:0000256" key="12">
    <source>
        <dbReference type="ARBA" id="ARBA00031533"/>
    </source>
</evidence>
<evidence type="ECO:0000256" key="5">
    <source>
        <dbReference type="ARBA" id="ARBA00015611"/>
    </source>
</evidence>
<evidence type="ECO:0000313" key="17">
    <source>
        <dbReference type="Proteomes" id="UP001428817"/>
    </source>
</evidence>
<sequence length="479" mass="51715">MRTRVLLGLGAVLLLVVGAAGGYAFRGTQGGEEPPARGSLAEGVGDPYYPDAGNRGYDVGGYDLQLRYDPATDQLDGRATITATATENREWFNLDLRVPASAVTVDDRPAAIKQEAGELRVTPERPLTSGRPFTAVVTYAGVPSTIKDGDGPPWVRSPDGALVAGEPEAAAWWFPSNDHPTDKATMSVAITVPEAVQAISNGTLLGDPEPVEPGWRRWHWRSTTPMASYLAFLTVGKYDIVRRDTPFGPFLAAYAANLDPRVAQVARASVDRSAQVVGVLSDVFGPYPFDGIGGVVPNVCDFTGALENQGRPVYGPTSFRVDVDVSIIVHELAHQWFGDSVSVRTWADIWLNEGFASYAEWLYRERTGGPSARDIANRTYDCQFGNARFWQVPPGAPGKDNIFHAAVYGRGAMALAAFRARVGDQAFFTTLRTWLAERRNGNGTVADFLATLERVSGKPVGDVAQTWLYANTRPPAPPA</sequence>
<keyword evidence="6" id="KW-0645">Protease</keyword>
<accession>A0ABP9R3M5</accession>
<feature type="domain" description="Aminopeptidase N-like N-terminal" evidence="15">
    <location>
        <begin position="165"/>
        <end position="230"/>
    </location>
</feature>
<evidence type="ECO:0000259" key="15">
    <source>
        <dbReference type="Pfam" id="PF17900"/>
    </source>
</evidence>
<keyword evidence="9" id="KW-0862">Zinc</keyword>
<dbReference type="SUPFAM" id="SSF63737">
    <property type="entry name" value="Leukotriene A4 hydrolase N-terminal domain"/>
    <property type="match status" value="1"/>
</dbReference>
<dbReference type="PANTHER" id="PTHR11533:SF297">
    <property type="entry name" value="AMINOPEPTIDASE N"/>
    <property type="match status" value="1"/>
</dbReference>
<dbReference type="InterPro" id="IPR001930">
    <property type="entry name" value="Peptidase_M1"/>
</dbReference>
<evidence type="ECO:0000256" key="1">
    <source>
        <dbReference type="ARBA" id="ARBA00000098"/>
    </source>
</evidence>
<evidence type="ECO:0000256" key="9">
    <source>
        <dbReference type="ARBA" id="ARBA00022833"/>
    </source>
</evidence>
<dbReference type="Gene3D" id="2.60.40.1730">
    <property type="entry name" value="tricorn interacting facor f3 domain"/>
    <property type="match status" value="1"/>
</dbReference>
<evidence type="ECO:0000256" key="13">
    <source>
        <dbReference type="SAM" id="MobiDB-lite"/>
    </source>
</evidence>
<dbReference type="EMBL" id="BAABJP010000045">
    <property type="protein sequence ID" value="GAA5171098.1"/>
    <property type="molecule type" value="Genomic_DNA"/>
</dbReference>
<feature type="region of interest" description="Disordered" evidence="13">
    <location>
        <begin position="28"/>
        <end position="47"/>
    </location>
</feature>
<dbReference type="InterPro" id="IPR045357">
    <property type="entry name" value="Aminopeptidase_N-like_N"/>
</dbReference>
<proteinExistence type="inferred from homology"/>
<keyword evidence="10" id="KW-0482">Metalloprotease</keyword>